<reference evidence="1" key="2">
    <citation type="submission" date="2023-06" db="EMBL/GenBank/DDBJ databases">
        <authorList>
            <person name="Swenson N.G."/>
            <person name="Wegrzyn J.L."/>
            <person name="Mcevoy S.L."/>
        </authorList>
    </citation>
    <scope>NUCLEOTIDE SEQUENCE</scope>
    <source>
        <strain evidence="1">NS2018</strain>
        <tissue evidence="1">Leaf</tissue>
    </source>
</reference>
<dbReference type="AlphaFoldDB" id="A0AA39T1A5"/>
<evidence type="ECO:0000313" key="1">
    <source>
        <dbReference type="EMBL" id="KAK0599885.1"/>
    </source>
</evidence>
<reference evidence="1" key="1">
    <citation type="journal article" date="2022" name="Plant J.">
        <title>Strategies of tolerance reflected in two North American maple genomes.</title>
        <authorList>
            <person name="McEvoy S.L."/>
            <person name="Sezen U.U."/>
            <person name="Trouern-Trend A."/>
            <person name="McMahon S.M."/>
            <person name="Schaberg P.G."/>
            <person name="Yang J."/>
            <person name="Wegrzyn J.L."/>
            <person name="Swenson N.G."/>
        </authorList>
    </citation>
    <scope>NUCLEOTIDE SEQUENCE</scope>
    <source>
        <strain evidence="1">NS2018</strain>
    </source>
</reference>
<sequence>MEELGSCGYSVHPETVQAPAHAHFIVVYTAAKAVALVLVAGEGQTPAVPQHFLLHLSLIKMILIPKNLWAPDLIRIVYVLCLPSPYVLTIPYQICNQFNQNTAEATLGLIDVLDGGGHLPDLGRRLRDEFDLFPSWLQRVTASVFEDNGQSYRLNIESPPDFGVV</sequence>
<organism evidence="1 2">
    <name type="scientific">Acer saccharum</name>
    <name type="common">Sugar maple</name>
    <dbReference type="NCBI Taxonomy" id="4024"/>
    <lineage>
        <taxon>Eukaryota</taxon>
        <taxon>Viridiplantae</taxon>
        <taxon>Streptophyta</taxon>
        <taxon>Embryophyta</taxon>
        <taxon>Tracheophyta</taxon>
        <taxon>Spermatophyta</taxon>
        <taxon>Magnoliopsida</taxon>
        <taxon>eudicotyledons</taxon>
        <taxon>Gunneridae</taxon>
        <taxon>Pentapetalae</taxon>
        <taxon>rosids</taxon>
        <taxon>malvids</taxon>
        <taxon>Sapindales</taxon>
        <taxon>Sapindaceae</taxon>
        <taxon>Hippocastanoideae</taxon>
        <taxon>Acereae</taxon>
        <taxon>Acer</taxon>
    </lineage>
</organism>
<protein>
    <submittedName>
        <fullName evidence="1">Uncharacterized protein</fullName>
    </submittedName>
</protein>
<name>A0AA39T1A5_ACESA</name>
<dbReference type="EMBL" id="JAUESC010000003">
    <property type="protein sequence ID" value="KAK0599885.1"/>
    <property type="molecule type" value="Genomic_DNA"/>
</dbReference>
<accession>A0AA39T1A5</accession>
<proteinExistence type="predicted"/>
<gene>
    <name evidence="1" type="ORF">LWI29_009485</name>
</gene>
<keyword evidence="2" id="KW-1185">Reference proteome</keyword>
<comment type="caution">
    <text evidence="1">The sequence shown here is derived from an EMBL/GenBank/DDBJ whole genome shotgun (WGS) entry which is preliminary data.</text>
</comment>
<dbReference type="Proteomes" id="UP001168877">
    <property type="component" value="Unassembled WGS sequence"/>
</dbReference>
<evidence type="ECO:0000313" key="2">
    <source>
        <dbReference type="Proteomes" id="UP001168877"/>
    </source>
</evidence>